<dbReference type="PROSITE" id="PS51257">
    <property type="entry name" value="PROKAR_LIPOPROTEIN"/>
    <property type="match status" value="1"/>
</dbReference>
<evidence type="ECO:0008006" key="6">
    <source>
        <dbReference type="Google" id="ProtNLM"/>
    </source>
</evidence>
<dbReference type="Proteomes" id="UP000481616">
    <property type="component" value="Unassembled WGS sequence"/>
</dbReference>
<comment type="caution">
    <text evidence="3">The sequence shown here is derived from an EMBL/GenBank/DDBJ whole genome shotgun (WGS) entry which is preliminary data.</text>
</comment>
<evidence type="ECO:0000256" key="1">
    <source>
        <dbReference type="SAM" id="SignalP"/>
    </source>
</evidence>
<evidence type="ECO:0000313" key="5">
    <source>
        <dbReference type="Proteomes" id="UP000481616"/>
    </source>
</evidence>
<protein>
    <recommendedName>
        <fullName evidence="6">Outer membrane protein assembly factor BamD</fullName>
    </recommendedName>
</protein>
<feature type="chain" id="PRO_5036162974" description="Outer membrane protein assembly factor BamD" evidence="1">
    <location>
        <begin position="23"/>
        <end position="459"/>
    </location>
</feature>
<feature type="signal peptide" evidence="1">
    <location>
        <begin position="1"/>
        <end position="22"/>
    </location>
</feature>
<evidence type="ECO:0000313" key="4">
    <source>
        <dbReference type="Proteomes" id="UP000441162"/>
    </source>
</evidence>
<sequence>MRTILFTILMLFALSCGINCQAQTLKEYAKQHQKELEERQRIEKINYEKACQKGTIEAYNEYLKMYPHGKYVQEINNRISDYDLWKKAKSANTIDGYNEYINNSKYKSYVKQANEAIAELQSVSVWQIVKNSDKEEDVEYFMQKFPKSSCIEAAQKRIHEIRAVNHYKNGDLAKAYDEFNSAGGRNYLQNSNQSLYDKCLEFHDYTSLTSSSKQEELQAFLRKYPNSEYYNTVSDMLAVSMAKNFSMYVGDYTVNQALSYAKDDYTKNIVKSYAKQAKKNYSEYKRNQRKARVRANGGYINYGLEFLDFGMNMFMSDRMLNIGYYNAGISMRIGNFRAPVQFEIGVKPGVIFYAMSEYDDYYYDDYDYKTAFHLPIYAKLKVNLCSIGNKSKLYASAFGSYKAVRNEDIEGRFAVGGGLGIGWRHWDWMVYYKQDLEENTRYSYTDESKYIGTSLAYYF</sequence>
<evidence type="ECO:0000313" key="2">
    <source>
        <dbReference type="EMBL" id="KAA5396699.1"/>
    </source>
</evidence>
<organism evidence="3 4">
    <name type="scientific">Phocaeicola dorei</name>
    <dbReference type="NCBI Taxonomy" id="357276"/>
    <lineage>
        <taxon>Bacteria</taxon>
        <taxon>Pseudomonadati</taxon>
        <taxon>Bacteroidota</taxon>
        <taxon>Bacteroidia</taxon>
        <taxon>Bacteroidales</taxon>
        <taxon>Bacteroidaceae</taxon>
        <taxon>Phocaeicola</taxon>
    </lineage>
</organism>
<proteinExistence type="predicted"/>
<dbReference type="RefSeq" id="WP_130054136.1">
    <property type="nucleotide sequence ID" value="NZ_JADNBX010000001.1"/>
</dbReference>
<accession>A0A6A1IDJ7</accession>
<name>A0A6A1IDJ7_9BACT</name>
<evidence type="ECO:0000313" key="3">
    <source>
        <dbReference type="EMBL" id="KAA5404060.1"/>
    </source>
</evidence>
<dbReference type="EMBL" id="VVZA01000011">
    <property type="protein sequence ID" value="KAA5404060.1"/>
    <property type="molecule type" value="Genomic_DNA"/>
</dbReference>
<gene>
    <name evidence="3" type="ORF">F2Y51_13445</name>
    <name evidence="2" type="ORF">F2Y58_14380</name>
</gene>
<dbReference type="EMBL" id="VVYY01000012">
    <property type="protein sequence ID" value="KAA5396699.1"/>
    <property type="molecule type" value="Genomic_DNA"/>
</dbReference>
<dbReference type="AlphaFoldDB" id="A0A6A1IDJ7"/>
<keyword evidence="1" id="KW-0732">Signal</keyword>
<reference evidence="4 5" key="1">
    <citation type="journal article" date="2019" name="Nat. Med.">
        <title>A library of human gut bacterial isolates paired with longitudinal multiomics data enables mechanistic microbiome research.</title>
        <authorList>
            <person name="Poyet M."/>
            <person name="Groussin M."/>
            <person name="Gibbons S.M."/>
            <person name="Avila-Pacheco J."/>
            <person name="Jiang X."/>
            <person name="Kearney S.M."/>
            <person name="Perrotta A.R."/>
            <person name="Berdy B."/>
            <person name="Zhao S."/>
            <person name="Lieberman T.D."/>
            <person name="Swanson P.K."/>
            <person name="Smith M."/>
            <person name="Roesemann S."/>
            <person name="Alexander J.E."/>
            <person name="Rich S.A."/>
            <person name="Livny J."/>
            <person name="Vlamakis H."/>
            <person name="Clish C."/>
            <person name="Bullock K."/>
            <person name="Deik A."/>
            <person name="Scott J."/>
            <person name="Pierce K.A."/>
            <person name="Xavier R.J."/>
            <person name="Alm E.J."/>
        </authorList>
    </citation>
    <scope>NUCLEOTIDE SEQUENCE [LARGE SCALE GENOMIC DNA]</scope>
    <source>
        <strain evidence="2 5">BIOML-A1</strain>
        <strain evidence="3 4">BIOML-A4</strain>
    </source>
</reference>
<dbReference type="Proteomes" id="UP000441162">
    <property type="component" value="Unassembled WGS sequence"/>
</dbReference>